<organism evidence="1">
    <name type="scientific">Hordeum vulgare subsp. vulgare</name>
    <name type="common">Domesticated barley</name>
    <dbReference type="NCBI Taxonomy" id="112509"/>
    <lineage>
        <taxon>Eukaryota</taxon>
        <taxon>Viridiplantae</taxon>
        <taxon>Streptophyta</taxon>
        <taxon>Embryophyta</taxon>
        <taxon>Tracheophyta</taxon>
        <taxon>Spermatophyta</taxon>
        <taxon>Magnoliopsida</taxon>
        <taxon>Liliopsida</taxon>
        <taxon>Poales</taxon>
        <taxon>Poaceae</taxon>
        <taxon>BOP clade</taxon>
        <taxon>Pooideae</taxon>
        <taxon>Triticodae</taxon>
        <taxon>Triticeae</taxon>
        <taxon>Hordeinae</taxon>
        <taxon>Hordeum</taxon>
    </lineage>
</organism>
<evidence type="ECO:0000313" key="1">
    <source>
        <dbReference type="EMBL" id="BAK07736.1"/>
    </source>
</evidence>
<accession>F2EK64</accession>
<dbReference type="AlphaFoldDB" id="F2EK64"/>
<dbReference type="EMBL" id="AK376541">
    <property type="protein sequence ID" value="BAK07736.1"/>
    <property type="molecule type" value="mRNA"/>
</dbReference>
<protein>
    <submittedName>
        <fullName evidence="1">Predicted protein</fullName>
    </submittedName>
</protein>
<sequence>MGYERIYELRSWSSDRLIWTRPAPLRWSRRTSMMVCSPKAFVYQNMCIGHHRVFLYKRSLSTSLGLLRHQSRLIAEASTQLEHHRWSYHDKCHQK</sequence>
<name>F2EK64_HORVV</name>
<proteinExistence type="evidence at transcript level"/>
<reference evidence="1" key="1">
    <citation type="journal article" date="2011" name="Plant Physiol.">
        <title>Comprehensive sequence analysis of 24,783 barley full-length cDNAs derived from 12 clone libraries.</title>
        <authorList>
            <person name="Matsumoto T."/>
            <person name="Tanaka T."/>
            <person name="Sakai H."/>
            <person name="Amano N."/>
            <person name="Kanamori H."/>
            <person name="Kurita K."/>
            <person name="Kikuta A."/>
            <person name="Kamiya K."/>
            <person name="Yamamoto M."/>
            <person name="Ikawa H."/>
            <person name="Fujii N."/>
            <person name="Hori K."/>
            <person name="Itoh T."/>
            <person name="Sato K."/>
        </authorList>
    </citation>
    <scope>NUCLEOTIDE SEQUENCE</scope>
    <source>
        <tissue evidence="1">Seed</tissue>
    </source>
</reference>